<gene>
    <name evidence="1" type="ORF">QFC20_004999</name>
</gene>
<dbReference type="EMBL" id="JASBWS010000064">
    <property type="protein sequence ID" value="KAJ9102306.1"/>
    <property type="molecule type" value="Genomic_DNA"/>
</dbReference>
<evidence type="ECO:0000313" key="1">
    <source>
        <dbReference type="EMBL" id="KAJ9102306.1"/>
    </source>
</evidence>
<organism evidence="1 2">
    <name type="scientific">Naganishia adeliensis</name>
    <dbReference type="NCBI Taxonomy" id="92952"/>
    <lineage>
        <taxon>Eukaryota</taxon>
        <taxon>Fungi</taxon>
        <taxon>Dikarya</taxon>
        <taxon>Basidiomycota</taxon>
        <taxon>Agaricomycotina</taxon>
        <taxon>Tremellomycetes</taxon>
        <taxon>Filobasidiales</taxon>
        <taxon>Filobasidiaceae</taxon>
        <taxon>Naganishia</taxon>
    </lineage>
</organism>
<sequence length="164" mass="17908">MADYSHPANRVVHTTTTIAAPPDVIYGIITDFAALPEWSSFLKSVKPVNPNEPLAVGQKLNVTILPPGNTSPMSFSGSIVLVDPPHGFAWQGGYSYIYLGKHMFLLSPSTDEPGKTVLVHREEFSGLLYVPIMDWMGAGEKTKRGFEKFNEEVKARAEKMVAGG</sequence>
<keyword evidence="2" id="KW-1185">Reference proteome</keyword>
<accession>A0ACC2VT54</accession>
<protein>
    <submittedName>
        <fullName evidence="1">Uncharacterized protein</fullName>
    </submittedName>
</protein>
<proteinExistence type="predicted"/>
<evidence type="ECO:0000313" key="2">
    <source>
        <dbReference type="Proteomes" id="UP001230649"/>
    </source>
</evidence>
<name>A0ACC2VT54_9TREE</name>
<dbReference type="Proteomes" id="UP001230649">
    <property type="component" value="Unassembled WGS sequence"/>
</dbReference>
<comment type="caution">
    <text evidence="1">The sequence shown here is derived from an EMBL/GenBank/DDBJ whole genome shotgun (WGS) entry which is preliminary data.</text>
</comment>
<reference evidence="1" key="1">
    <citation type="submission" date="2023-04" db="EMBL/GenBank/DDBJ databases">
        <title>Draft Genome sequencing of Naganishia species isolated from polar environments using Oxford Nanopore Technology.</title>
        <authorList>
            <person name="Leo P."/>
            <person name="Venkateswaran K."/>
        </authorList>
    </citation>
    <scope>NUCLEOTIDE SEQUENCE</scope>
    <source>
        <strain evidence="1">MNA-CCFEE 5262</strain>
    </source>
</reference>